<dbReference type="PROSITE" id="PS50071">
    <property type="entry name" value="HOMEOBOX_2"/>
    <property type="match status" value="1"/>
</dbReference>
<dbReference type="SMART" id="SM00389">
    <property type="entry name" value="HOX"/>
    <property type="match status" value="1"/>
</dbReference>
<gene>
    <name evidence="11" type="ORF">OLEA9_A074349</name>
</gene>
<dbReference type="GO" id="GO:0000981">
    <property type="term" value="F:DNA-binding transcription factor activity, RNA polymerase II-specific"/>
    <property type="evidence" value="ECO:0007669"/>
    <property type="project" value="InterPro"/>
</dbReference>
<dbReference type="SUPFAM" id="SSF46689">
    <property type="entry name" value="Homeodomain-like"/>
    <property type="match status" value="1"/>
</dbReference>
<keyword evidence="3" id="KW-0805">Transcription regulation</keyword>
<feature type="DNA-binding region" description="Homeobox" evidence="8">
    <location>
        <begin position="361"/>
        <end position="401"/>
    </location>
</feature>
<comment type="similarity">
    <text evidence="2">Belongs to the TALE/BELL homeobox family.</text>
</comment>
<proteinExistence type="inferred from homology"/>
<keyword evidence="7 8" id="KW-0539">Nucleus</keyword>
<name>A0A8S0UM50_OLEEU</name>
<evidence type="ECO:0000256" key="9">
    <source>
        <dbReference type="SAM" id="MobiDB-lite"/>
    </source>
</evidence>
<dbReference type="InterPro" id="IPR009057">
    <property type="entry name" value="Homeodomain-like_sf"/>
</dbReference>
<evidence type="ECO:0000256" key="7">
    <source>
        <dbReference type="ARBA" id="ARBA00023242"/>
    </source>
</evidence>
<dbReference type="InterPro" id="IPR050224">
    <property type="entry name" value="TALE_homeobox"/>
</dbReference>
<dbReference type="InterPro" id="IPR006563">
    <property type="entry name" value="POX_dom"/>
</dbReference>
<evidence type="ECO:0000259" key="10">
    <source>
        <dbReference type="PROSITE" id="PS50071"/>
    </source>
</evidence>
<keyword evidence="4 8" id="KW-0238">DNA-binding</keyword>
<organism evidence="11 12">
    <name type="scientific">Olea europaea subsp. europaea</name>
    <dbReference type="NCBI Taxonomy" id="158383"/>
    <lineage>
        <taxon>Eukaryota</taxon>
        <taxon>Viridiplantae</taxon>
        <taxon>Streptophyta</taxon>
        <taxon>Embryophyta</taxon>
        <taxon>Tracheophyta</taxon>
        <taxon>Spermatophyta</taxon>
        <taxon>Magnoliopsida</taxon>
        <taxon>eudicotyledons</taxon>
        <taxon>Gunneridae</taxon>
        <taxon>Pentapetalae</taxon>
        <taxon>asterids</taxon>
        <taxon>lamiids</taxon>
        <taxon>Lamiales</taxon>
        <taxon>Oleaceae</taxon>
        <taxon>Oleeae</taxon>
        <taxon>Olea</taxon>
    </lineage>
</organism>
<dbReference type="InterPro" id="IPR017970">
    <property type="entry name" value="Homeobox_CS"/>
</dbReference>
<keyword evidence="6" id="KW-0804">Transcription</keyword>
<evidence type="ECO:0000256" key="3">
    <source>
        <dbReference type="ARBA" id="ARBA00023015"/>
    </source>
</evidence>
<feature type="compositionally biased region" description="Polar residues" evidence="9">
    <location>
        <begin position="411"/>
        <end position="421"/>
    </location>
</feature>
<dbReference type="AlphaFoldDB" id="A0A8S0UM50"/>
<evidence type="ECO:0000256" key="6">
    <source>
        <dbReference type="ARBA" id="ARBA00023163"/>
    </source>
</evidence>
<dbReference type="InterPro" id="IPR008422">
    <property type="entry name" value="KN_HD"/>
</dbReference>
<evidence type="ECO:0000256" key="8">
    <source>
        <dbReference type="PROSITE-ProRule" id="PRU00108"/>
    </source>
</evidence>
<keyword evidence="12" id="KW-1185">Reference proteome</keyword>
<dbReference type="PANTHER" id="PTHR11850">
    <property type="entry name" value="HOMEOBOX PROTEIN TRANSCRIPTION FACTORS"/>
    <property type="match status" value="1"/>
</dbReference>
<dbReference type="CDD" id="cd00086">
    <property type="entry name" value="homeodomain"/>
    <property type="match status" value="1"/>
</dbReference>
<sequence>MVSQDSPSISNLSILHQFIVSNSIASQYEFRNQHFDPYAEDSIENSPYPQYLGLLPHTYSLDERMSRSTDLVHAHQLTDETHIDRDRQLIDLLGTSTEVSQQAQRLSLSLGSMQSRQRSLNSSNFISHVYTGLDRMANDISFAGNAFSPVNQSCSTLYGTESFAAAIGSSKYLKPAQSLLEEMVSVGGKDIDLSNQKCIEKLSRACKKGSSFALKAEFSNNEMLIEKHETYLNLVKLIALLEEVERHYEDYYHHMEKTVSSFEVIAGSGAGKCYTVLALRAMSKHFCSLRNAILFQIHVMRKKIRKNMPRFSSGLSDQEARHNRMSLQQLGIIQTSRQVCRPIRGLPETSVTIFRAWLFEHFLHPYPNDSEKLMLASQTGLSKNQVSNWFINARVRLKKCTKKNLQSSTESEQVLTSSSITREGVGDSAED</sequence>
<evidence type="ECO:0000256" key="4">
    <source>
        <dbReference type="ARBA" id="ARBA00023125"/>
    </source>
</evidence>
<evidence type="ECO:0000256" key="5">
    <source>
        <dbReference type="ARBA" id="ARBA00023155"/>
    </source>
</evidence>
<evidence type="ECO:0000256" key="1">
    <source>
        <dbReference type="ARBA" id="ARBA00004123"/>
    </source>
</evidence>
<feature type="region of interest" description="Disordered" evidence="9">
    <location>
        <begin position="411"/>
        <end position="431"/>
    </location>
</feature>
<dbReference type="InterPro" id="IPR001356">
    <property type="entry name" value="HD"/>
</dbReference>
<keyword evidence="5 8" id="KW-0371">Homeobox</keyword>
<evidence type="ECO:0000313" key="11">
    <source>
        <dbReference type="EMBL" id="CAA3019502.1"/>
    </source>
</evidence>
<evidence type="ECO:0000256" key="2">
    <source>
        <dbReference type="ARBA" id="ARBA00006454"/>
    </source>
</evidence>
<dbReference type="Pfam" id="PF07526">
    <property type="entry name" value="POX"/>
    <property type="match status" value="1"/>
</dbReference>
<dbReference type="GO" id="GO:0003677">
    <property type="term" value="F:DNA binding"/>
    <property type="evidence" value="ECO:0007669"/>
    <property type="project" value="UniProtKB-UniRule"/>
</dbReference>
<dbReference type="Gene3D" id="1.10.10.60">
    <property type="entry name" value="Homeodomain-like"/>
    <property type="match status" value="1"/>
</dbReference>
<comment type="subcellular location">
    <subcellularLocation>
        <location evidence="1 8">Nucleus</location>
    </subcellularLocation>
</comment>
<dbReference type="PROSITE" id="PS00027">
    <property type="entry name" value="HOMEOBOX_1"/>
    <property type="match status" value="1"/>
</dbReference>
<dbReference type="EMBL" id="CACTIH010009027">
    <property type="protein sequence ID" value="CAA3019502.1"/>
    <property type="molecule type" value="Genomic_DNA"/>
</dbReference>
<reference evidence="11 12" key="1">
    <citation type="submission" date="2019-12" db="EMBL/GenBank/DDBJ databases">
        <authorList>
            <person name="Alioto T."/>
            <person name="Alioto T."/>
            <person name="Gomez Garrido J."/>
        </authorList>
    </citation>
    <scope>NUCLEOTIDE SEQUENCE [LARGE SCALE GENOMIC DNA]</scope>
</reference>
<dbReference type="SMART" id="SM00574">
    <property type="entry name" value="POX"/>
    <property type="match status" value="1"/>
</dbReference>
<dbReference type="Gramene" id="OE9A074349T1">
    <property type="protein sequence ID" value="OE9A074349C1"/>
    <property type="gene ID" value="OE9A074349"/>
</dbReference>
<dbReference type="Pfam" id="PF05920">
    <property type="entry name" value="Homeobox_KN"/>
    <property type="match status" value="1"/>
</dbReference>
<accession>A0A8S0UM50</accession>
<evidence type="ECO:0000313" key="12">
    <source>
        <dbReference type="Proteomes" id="UP000594638"/>
    </source>
</evidence>
<protein>
    <submittedName>
        <fullName evidence="11">BEL1-like homeodomain 11</fullName>
    </submittedName>
</protein>
<feature type="domain" description="Homeobox" evidence="10">
    <location>
        <begin position="359"/>
        <end position="400"/>
    </location>
</feature>
<dbReference type="OrthoDB" id="10056939at2759"/>
<dbReference type="GO" id="GO:0005634">
    <property type="term" value="C:nucleus"/>
    <property type="evidence" value="ECO:0007669"/>
    <property type="project" value="UniProtKB-SubCell"/>
</dbReference>
<comment type="caution">
    <text evidence="11">The sequence shown here is derived from an EMBL/GenBank/DDBJ whole genome shotgun (WGS) entry which is preliminary data.</text>
</comment>
<dbReference type="Proteomes" id="UP000594638">
    <property type="component" value="Unassembled WGS sequence"/>
</dbReference>